<accession>A0AA37WM23</accession>
<evidence type="ECO:0000256" key="1">
    <source>
        <dbReference type="SAM" id="Phobius"/>
    </source>
</evidence>
<dbReference type="AlphaFoldDB" id="A0AA37WM23"/>
<keyword evidence="1" id="KW-1133">Transmembrane helix</keyword>
<keyword evidence="1" id="KW-0472">Membrane</keyword>
<reference evidence="2 3" key="1">
    <citation type="journal article" date="2014" name="Int. J. Syst. Evol. Microbiol.">
        <title>Complete genome sequence of Corynebacterium casei LMG S-19264T (=DSM 44701T), isolated from a smear-ripened cheese.</title>
        <authorList>
            <consortium name="US DOE Joint Genome Institute (JGI-PGF)"/>
            <person name="Walter F."/>
            <person name="Albersmeier A."/>
            <person name="Kalinowski J."/>
            <person name="Ruckert C."/>
        </authorList>
    </citation>
    <scope>NUCLEOTIDE SEQUENCE [LARGE SCALE GENOMIC DNA]</scope>
    <source>
        <strain evidence="2 3">NBRC 110095</strain>
    </source>
</reference>
<feature type="transmembrane region" description="Helical" evidence="1">
    <location>
        <begin position="27"/>
        <end position="48"/>
    </location>
</feature>
<dbReference type="RefSeq" id="WP_232595401.1">
    <property type="nucleotide sequence ID" value="NZ_BSPD01000058.1"/>
</dbReference>
<keyword evidence="3" id="KW-1185">Reference proteome</keyword>
<keyword evidence="1" id="KW-0812">Transmembrane</keyword>
<dbReference type="Proteomes" id="UP001156870">
    <property type="component" value="Unassembled WGS sequence"/>
</dbReference>
<proteinExistence type="predicted"/>
<name>A0AA37WM23_9GAMM</name>
<organism evidence="2 3">
    <name type="scientific">Marinibactrum halimedae</name>
    <dbReference type="NCBI Taxonomy" id="1444977"/>
    <lineage>
        <taxon>Bacteria</taxon>
        <taxon>Pseudomonadati</taxon>
        <taxon>Pseudomonadota</taxon>
        <taxon>Gammaproteobacteria</taxon>
        <taxon>Cellvibrionales</taxon>
        <taxon>Cellvibrionaceae</taxon>
        <taxon>Marinibactrum</taxon>
    </lineage>
</organism>
<gene>
    <name evidence="2" type="ORF">GCM10007877_24360</name>
</gene>
<evidence type="ECO:0008006" key="4">
    <source>
        <dbReference type="Google" id="ProtNLM"/>
    </source>
</evidence>
<comment type="caution">
    <text evidence="2">The sequence shown here is derived from an EMBL/GenBank/DDBJ whole genome shotgun (WGS) entry which is preliminary data.</text>
</comment>
<dbReference type="EMBL" id="BSPD01000058">
    <property type="protein sequence ID" value="GLS26719.1"/>
    <property type="molecule type" value="Genomic_DNA"/>
</dbReference>
<protein>
    <recommendedName>
        <fullName evidence="4">Type II secretion system protein</fullName>
    </recommendedName>
</protein>
<sequence length="171" mass="17829">MCTNAVMHTNKVIFTQNRLSRQWGASLVELIVFMVVVSTALAAVIGVYNQSVANSVNPIDQTRALECAQAKMDEILARKFDENTPTGGIPACNSFDAEGVTCAGTADADFDDVLDYHNSTDNSATRCSTAVTVVDAGADLGLAGDGARLITVTATASGGAQTVLSAYKANF</sequence>
<evidence type="ECO:0000313" key="3">
    <source>
        <dbReference type="Proteomes" id="UP001156870"/>
    </source>
</evidence>
<evidence type="ECO:0000313" key="2">
    <source>
        <dbReference type="EMBL" id="GLS26719.1"/>
    </source>
</evidence>